<dbReference type="SUPFAM" id="SSF53335">
    <property type="entry name" value="S-adenosyl-L-methionine-dependent methyltransferases"/>
    <property type="match status" value="1"/>
</dbReference>
<dbReference type="HAMAP" id="MF_01547">
    <property type="entry name" value="RNA_methyltr_E"/>
    <property type="match status" value="1"/>
</dbReference>
<dbReference type="InterPro" id="IPR015507">
    <property type="entry name" value="rRNA-MeTfrase_E"/>
</dbReference>
<dbReference type="PANTHER" id="PTHR10920:SF18">
    <property type="entry name" value="RRNA METHYLTRANSFERASE 2, MITOCHONDRIAL"/>
    <property type="match status" value="1"/>
</dbReference>
<comment type="caution">
    <text evidence="14">The sequence shown here is derived from an EMBL/GenBank/DDBJ whole genome shotgun (WGS) entry which is preliminary data.</text>
</comment>
<dbReference type="GO" id="GO:0005737">
    <property type="term" value="C:cytoplasm"/>
    <property type="evidence" value="ECO:0007669"/>
    <property type="project" value="UniProtKB-SubCell"/>
</dbReference>
<reference evidence="14 15" key="1">
    <citation type="submission" date="2015-12" db="EMBL/GenBank/DDBJ databases">
        <authorList>
            <person name="Shamseldin A."/>
            <person name="Moawad H."/>
            <person name="Abd El-Rahim W.M."/>
            <person name="Sadowsky M.J."/>
        </authorList>
    </citation>
    <scope>NUCLEOTIDE SEQUENCE [LARGE SCALE GENOMIC DNA]</scope>
    <source>
        <strain evidence="14 15">WF1</strain>
    </source>
</reference>
<dbReference type="RefSeq" id="WP_080522605.1">
    <property type="nucleotide sequence ID" value="NZ_LPUF01000001.1"/>
</dbReference>
<comment type="function">
    <text evidence="5 11">Specifically methylates the uridine in position 2552 of 23S rRNA at the 2'-O position of the ribose in the fully assembled 50S ribosomal subunit.</text>
</comment>
<feature type="binding site" evidence="11">
    <location>
        <position position="62"/>
    </location>
    <ligand>
        <name>S-adenosyl-L-methionine</name>
        <dbReference type="ChEBI" id="CHEBI:59789"/>
    </ligand>
</feature>
<proteinExistence type="inferred from homology"/>
<name>A0A1V8M8S7_9GAMM</name>
<keyword evidence="2 11" id="KW-0489">Methyltransferase</keyword>
<feature type="domain" description="Ribosomal RNA methyltransferase FtsJ" evidence="13">
    <location>
        <begin position="28"/>
        <end position="204"/>
    </location>
</feature>
<keyword evidence="11" id="KW-0963">Cytoplasm</keyword>
<evidence type="ECO:0000256" key="9">
    <source>
        <dbReference type="ARBA" id="ARBA00042745"/>
    </source>
</evidence>
<dbReference type="Gene3D" id="3.40.50.150">
    <property type="entry name" value="Vaccinia Virus protein VP39"/>
    <property type="match status" value="1"/>
</dbReference>
<evidence type="ECO:0000256" key="6">
    <source>
        <dbReference type="ARBA" id="ARBA00038861"/>
    </source>
</evidence>
<evidence type="ECO:0000256" key="5">
    <source>
        <dbReference type="ARBA" id="ARBA00037569"/>
    </source>
</evidence>
<dbReference type="InterPro" id="IPR002877">
    <property type="entry name" value="RNA_MeTrfase_FtsJ_dom"/>
</dbReference>
<evidence type="ECO:0000256" key="7">
    <source>
        <dbReference type="ARBA" id="ARBA00041129"/>
    </source>
</evidence>
<dbReference type="FunFam" id="3.40.50.150:FF:000005">
    <property type="entry name" value="Ribosomal RNA large subunit methyltransferase E"/>
    <property type="match status" value="1"/>
</dbReference>
<dbReference type="PIRSF" id="PIRSF005461">
    <property type="entry name" value="23S_rRNA_mtase"/>
    <property type="match status" value="1"/>
</dbReference>
<dbReference type="GO" id="GO:0008650">
    <property type="term" value="F:rRNA (uridine-2'-O-)-methyltransferase activity"/>
    <property type="evidence" value="ECO:0007669"/>
    <property type="project" value="UniProtKB-UniRule"/>
</dbReference>
<organism evidence="14 15">
    <name type="scientific">Methyloprofundus sedimenti</name>
    <dbReference type="NCBI Taxonomy" id="1420851"/>
    <lineage>
        <taxon>Bacteria</taxon>
        <taxon>Pseudomonadati</taxon>
        <taxon>Pseudomonadota</taxon>
        <taxon>Gammaproteobacteria</taxon>
        <taxon>Methylococcales</taxon>
        <taxon>Methylococcaceae</taxon>
        <taxon>Methyloprofundus</taxon>
    </lineage>
</organism>
<dbReference type="NCBIfam" id="NF008390">
    <property type="entry name" value="PRK11188.1"/>
    <property type="match status" value="1"/>
</dbReference>
<dbReference type="STRING" id="1420851.AU255_09120"/>
<comment type="subcellular location">
    <subcellularLocation>
        <location evidence="11">Cytoplasm</location>
    </subcellularLocation>
</comment>
<dbReference type="OrthoDB" id="9790080at2"/>
<dbReference type="InterPro" id="IPR050082">
    <property type="entry name" value="RNA_methyltr_RlmE"/>
</dbReference>
<dbReference type="Pfam" id="PF01728">
    <property type="entry name" value="FtsJ"/>
    <property type="match status" value="1"/>
</dbReference>
<keyword evidence="3 11" id="KW-0808">Transferase</keyword>
<evidence type="ECO:0000256" key="2">
    <source>
        <dbReference type="ARBA" id="ARBA00022603"/>
    </source>
</evidence>
<feature type="binding site" evidence="11">
    <location>
        <position position="60"/>
    </location>
    <ligand>
        <name>S-adenosyl-L-methionine</name>
        <dbReference type="ChEBI" id="CHEBI:59789"/>
    </ligand>
</feature>
<evidence type="ECO:0000256" key="11">
    <source>
        <dbReference type="HAMAP-Rule" id="MF_01547"/>
    </source>
</evidence>
<dbReference type="InterPro" id="IPR029063">
    <property type="entry name" value="SAM-dependent_MTases_sf"/>
</dbReference>
<evidence type="ECO:0000313" key="15">
    <source>
        <dbReference type="Proteomes" id="UP000191980"/>
    </source>
</evidence>
<dbReference type="EC" id="2.1.1.166" evidence="6 11"/>
<evidence type="ECO:0000313" key="14">
    <source>
        <dbReference type="EMBL" id="OQK18000.1"/>
    </source>
</evidence>
<feature type="binding site" evidence="11">
    <location>
        <position position="80"/>
    </location>
    <ligand>
        <name>S-adenosyl-L-methionine</name>
        <dbReference type="ChEBI" id="CHEBI:59789"/>
    </ligand>
</feature>
<feature type="binding site" evidence="11">
    <location>
        <position position="96"/>
    </location>
    <ligand>
        <name>S-adenosyl-L-methionine</name>
        <dbReference type="ChEBI" id="CHEBI:59789"/>
    </ligand>
</feature>
<dbReference type="PANTHER" id="PTHR10920">
    <property type="entry name" value="RIBOSOMAL RNA METHYLTRANSFERASE"/>
    <property type="match status" value="1"/>
</dbReference>
<evidence type="ECO:0000256" key="1">
    <source>
        <dbReference type="ARBA" id="ARBA00022552"/>
    </source>
</evidence>
<keyword evidence="15" id="KW-1185">Reference proteome</keyword>
<gene>
    <name evidence="11" type="primary">rlmE</name>
    <name evidence="11" type="synonym">ftsJ</name>
    <name evidence="11" type="synonym">rrmJ</name>
    <name evidence="14" type="ORF">AU255_09120</name>
</gene>
<protein>
    <recommendedName>
        <fullName evidence="7 11">Ribosomal RNA large subunit methyltransferase E</fullName>
        <ecNumber evidence="6 11">2.1.1.166</ecNumber>
    </recommendedName>
    <alternativeName>
        <fullName evidence="9 11">23S rRNA Um2552 methyltransferase</fullName>
    </alternativeName>
    <alternativeName>
        <fullName evidence="8 11">rRNA (uridine-2'-O-)-methyltransferase</fullName>
    </alternativeName>
</protein>
<feature type="binding site" evidence="11">
    <location>
        <position position="121"/>
    </location>
    <ligand>
        <name>S-adenosyl-L-methionine</name>
        <dbReference type="ChEBI" id="CHEBI:59789"/>
    </ligand>
</feature>
<evidence type="ECO:0000256" key="4">
    <source>
        <dbReference type="ARBA" id="ARBA00022691"/>
    </source>
</evidence>
<dbReference type="EMBL" id="LPUF01000001">
    <property type="protein sequence ID" value="OQK18000.1"/>
    <property type="molecule type" value="Genomic_DNA"/>
</dbReference>
<comment type="similarity">
    <text evidence="11">Belongs to the class I-like SAM-binding methyltransferase superfamily. RNA methyltransferase RlmE family.</text>
</comment>
<comment type="catalytic activity">
    <reaction evidence="10 11">
        <text>uridine(2552) in 23S rRNA + S-adenosyl-L-methionine = 2'-O-methyluridine(2552) in 23S rRNA + S-adenosyl-L-homocysteine + H(+)</text>
        <dbReference type="Rhea" id="RHEA:42720"/>
        <dbReference type="Rhea" id="RHEA-COMP:10202"/>
        <dbReference type="Rhea" id="RHEA-COMP:10203"/>
        <dbReference type="ChEBI" id="CHEBI:15378"/>
        <dbReference type="ChEBI" id="CHEBI:57856"/>
        <dbReference type="ChEBI" id="CHEBI:59789"/>
        <dbReference type="ChEBI" id="CHEBI:65315"/>
        <dbReference type="ChEBI" id="CHEBI:74478"/>
        <dbReference type="EC" id="2.1.1.166"/>
    </reaction>
</comment>
<dbReference type="AlphaFoldDB" id="A0A1V8M8S7"/>
<keyword evidence="4 11" id="KW-0949">S-adenosyl-L-methionine</keyword>
<evidence type="ECO:0000256" key="3">
    <source>
        <dbReference type="ARBA" id="ARBA00022679"/>
    </source>
</evidence>
<evidence type="ECO:0000259" key="13">
    <source>
        <dbReference type="Pfam" id="PF01728"/>
    </source>
</evidence>
<evidence type="ECO:0000256" key="10">
    <source>
        <dbReference type="ARBA" id="ARBA00048970"/>
    </source>
</evidence>
<sequence>MARSKSSNQWMQEHLNDEYVKKAKALGYRSRATFKLIEIIEKDKLVQTGMNVVDLGAAPGGWSEYVRGIVGKKQKVVALDILDIDPIDGVNFIQGDFRDNEVYEQLYRILDGAPIDVVLSDMAPNLSGNKAIDQPGTMYLCELALEAAEAILVEGGSFLVKVFQGTGFDAYKKQVANSFDKVLIRKPKSSRARSNEVYILAKGFKKQ</sequence>
<evidence type="ECO:0000256" key="8">
    <source>
        <dbReference type="ARBA" id="ARBA00041995"/>
    </source>
</evidence>
<accession>A0A1V8M8S7</accession>
<feature type="active site" description="Proton acceptor" evidence="11 12">
    <location>
        <position position="161"/>
    </location>
</feature>
<dbReference type="Proteomes" id="UP000191980">
    <property type="component" value="Unassembled WGS sequence"/>
</dbReference>
<keyword evidence="1 11" id="KW-0698">rRNA processing</keyword>
<evidence type="ECO:0000256" key="12">
    <source>
        <dbReference type="PIRSR" id="PIRSR005461-1"/>
    </source>
</evidence>